<feature type="binding site" evidence="8">
    <location>
        <position position="99"/>
    </location>
    <ligand>
        <name>Fe cation</name>
        <dbReference type="ChEBI" id="CHEBI:24875"/>
    </ligand>
</feature>
<sequence>MSRRQTKSQTAILQLLKKEQVALSHDGITAKLEQEIDRVTIYRILNRFVEDGLAHRIVADDGRQYFAICPEECSHDHKAHDHLHFRCVSCDRVECVPGEVEYSLPAGYKVDNHNIILSGNCNDCSGK</sequence>
<dbReference type="Gene3D" id="3.30.1490.190">
    <property type="match status" value="1"/>
</dbReference>
<dbReference type="InterPro" id="IPR036388">
    <property type="entry name" value="WH-like_DNA-bd_sf"/>
</dbReference>
<evidence type="ECO:0000256" key="5">
    <source>
        <dbReference type="ARBA" id="ARBA00023125"/>
    </source>
</evidence>
<dbReference type="GO" id="GO:0045892">
    <property type="term" value="P:negative regulation of DNA-templated transcription"/>
    <property type="evidence" value="ECO:0007669"/>
    <property type="project" value="TreeGrafter"/>
</dbReference>
<comment type="cofactor">
    <cofactor evidence="8">
        <name>Mn(2+)</name>
        <dbReference type="ChEBI" id="CHEBI:29035"/>
    </cofactor>
    <cofactor evidence="8">
        <name>Fe(2+)</name>
        <dbReference type="ChEBI" id="CHEBI:29033"/>
    </cofactor>
    <text evidence="8">Binds 1 Mn(2+) or Fe(2+) ion per subunit.</text>
</comment>
<comment type="cofactor">
    <cofactor evidence="7">
        <name>Zn(2+)</name>
        <dbReference type="ChEBI" id="CHEBI:29105"/>
    </cofactor>
    <text evidence="7">Binds 1 zinc ion per subunit.</text>
</comment>
<evidence type="ECO:0000256" key="2">
    <source>
        <dbReference type="ARBA" id="ARBA00022491"/>
    </source>
</evidence>
<keyword evidence="4" id="KW-0805">Transcription regulation</keyword>
<gene>
    <name evidence="9" type="ORF">FUA23_07235</name>
</gene>
<reference evidence="9 10" key="1">
    <citation type="submission" date="2019-08" db="EMBL/GenBank/DDBJ databases">
        <title>Lewinella sp. strain SSH13 Genome sequencing and assembly.</title>
        <authorList>
            <person name="Kim I."/>
        </authorList>
    </citation>
    <scope>NUCLEOTIDE SEQUENCE [LARGE SCALE GENOMIC DNA]</scope>
    <source>
        <strain evidence="9 10">SSH13</strain>
    </source>
</reference>
<proteinExistence type="inferred from homology"/>
<dbReference type="Gene3D" id="1.10.10.10">
    <property type="entry name" value="Winged helix-like DNA-binding domain superfamily/Winged helix DNA-binding domain"/>
    <property type="match status" value="1"/>
</dbReference>
<dbReference type="OrthoDB" id="594893at2"/>
<evidence type="ECO:0000313" key="9">
    <source>
        <dbReference type="EMBL" id="TXF90306.1"/>
    </source>
</evidence>
<comment type="similarity">
    <text evidence="1">Belongs to the Fur family.</text>
</comment>
<evidence type="ECO:0000256" key="6">
    <source>
        <dbReference type="ARBA" id="ARBA00023163"/>
    </source>
</evidence>
<dbReference type="InterPro" id="IPR043135">
    <property type="entry name" value="Fur_C"/>
</dbReference>
<keyword evidence="2" id="KW-0678">Repressor</keyword>
<feature type="binding site" evidence="7">
    <location>
        <position position="87"/>
    </location>
    <ligand>
        <name>Zn(2+)</name>
        <dbReference type="ChEBI" id="CHEBI:29105"/>
    </ligand>
</feature>
<dbReference type="PANTHER" id="PTHR33202">
    <property type="entry name" value="ZINC UPTAKE REGULATION PROTEIN"/>
    <property type="match status" value="1"/>
</dbReference>
<keyword evidence="5" id="KW-0238">DNA-binding</keyword>
<feature type="binding site" evidence="7">
    <location>
        <position position="90"/>
    </location>
    <ligand>
        <name>Zn(2+)</name>
        <dbReference type="ChEBI" id="CHEBI:29105"/>
    </ligand>
</feature>
<dbReference type="PANTHER" id="PTHR33202:SF22">
    <property type="entry name" value="HYDROGEN PEROXIDE SENSITIVE REPRESSOR"/>
    <property type="match status" value="1"/>
</dbReference>
<dbReference type="RefSeq" id="WP_147930063.1">
    <property type="nucleotide sequence ID" value="NZ_VOXD01000008.1"/>
</dbReference>
<name>A0A5C7FIF1_9BACT</name>
<feature type="binding site" evidence="7">
    <location>
        <position position="124"/>
    </location>
    <ligand>
        <name>Zn(2+)</name>
        <dbReference type="ChEBI" id="CHEBI:29105"/>
    </ligand>
</feature>
<dbReference type="GO" id="GO:0000976">
    <property type="term" value="F:transcription cis-regulatory region binding"/>
    <property type="evidence" value="ECO:0007669"/>
    <property type="project" value="TreeGrafter"/>
</dbReference>
<comment type="caution">
    <text evidence="9">The sequence shown here is derived from an EMBL/GenBank/DDBJ whole genome shotgun (WGS) entry which is preliminary data.</text>
</comment>
<keyword evidence="6" id="KW-0804">Transcription</keyword>
<dbReference type="GO" id="GO:0003700">
    <property type="term" value="F:DNA-binding transcription factor activity"/>
    <property type="evidence" value="ECO:0007669"/>
    <property type="project" value="InterPro"/>
</dbReference>
<keyword evidence="10" id="KW-1185">Reference proteome</keyword>
<dbReference type="Proteomes" id="UP000321907">
    <property type="component" value="Unassembled WGS sequence"/>
</dbReference>
<feature type="binding site" evidence="7">
    <location>
        <position position="121"/>
    </location>
    <ligand>
        <name>Zn(2+)</name>
        <dbReference type="ChEBI" id="CHEBI:29105"/>
    </ligand>
</feature>
<dbReference type="SUPFAM" id="SSF46785">
    <property type="entry name" value="Winged helix' DNA-binding domain"/>
    <property type="match status" value="1"/>
</dbReference>
<keyword evidence="7" id="KW-0479">Metal-binding</keyword>
<evidence type="ECO:0000256" key="8">
    <source>
        <dbReference type="PIRSR" id="PIRSR602481-2"/>
    </source>
</evidence>
<organism evidence="9 10">
    <name type="scientific">Neolewinella aurantiaca</name>
    <dbReference type="NCBI Taxonomy" id="2602767"/>
    <lineage>
        <taxon>Bacteria</taxon>
        <taxon>Pseudomonadati</taxon>
        <taxon>Bacteroidota</taxon>
        <taxon>Saprospiria</taxon>
        <taxon>Saprospirales</taxon>
        <taxon>Lewinellaceae</taxon>
        <taxon>Neolewinella</taxon>
    </lineage>
</organism>
<keyword evidence="3 7" id="KW-0862">Zinc</keyword>
<evidence type="ECO:0000256" key="7">
    <source>
        <dbReference type="PIRSR" id="PIRSR602481-1"/>
    </source>
</evidence>
<dbReference type="GO" id="GO:0008270">
    <property type="term" value="F:zinc ion binding"/>
    <property type="evidence" value="ECO:0007669"/>
    <property type="project" value="TreeGrafter"/>
</dbReference>
<dbReference type="GO" id="GO:1900376">
    <property type="term" value="P:regulation of secondary metabolite biosynthetic process"/>
    <property type="evidence" value="ECO:0007669"/>
    <property type="project" value="TreeGrafter"/>
</dbReference>
<dbReference type="InterPro" id="IPR036390">
    <property type="entry name" value="WH_DNA-bd_sf"/>
</dbReference>
<evidence type="ECO:0000256" key="1">
    <source>
        <dbReference type="ARBA" id="ARBA00007957"/>
    </source>
</evidence>
<keyword evidence="8" id="KW-0408">Iron</keyword>
<feature type="binding site" evidence="8">
    <location>
        <position position="113"/>
    </location>
    <ligand>
        <name>Fe cation</name>
        <dbReference type="ChEBI" id="CHEBI:24875"/>
    </ligand>
</feature>
<dbReference type="EMBL" id="VOXD01000008">
    <property type="protein sequence ID" value="TXF90306.1"/>
    <property type="molecule type" value="Genomic_DNA"/>
</dbReference>
<evidence type="ECO:0000313" key="10">
    <source>
        <dbReference type="Proteomes" id="UP000321907"/>
    </source>
</evidence>
<dbReference type="AlphaFoldDB" id="A0A5C7FIF1"/>
<evidence type="ECO:0000256" key="3">
    <source>
        <dbReference type="ARBA" id="ARBA00022833"/>
    </source>
</evidence>
<evidence type="ECO:0000256" key="4">
    <source>
        <dbReference type="ARBA" id="ARBA00023015"/>
    </source>
</evidence>
<accession>A0A5C7FIF1</accession>
<protein>
    <submittedName>
        <fullName evidence="9">Transcriptional repressor</fullName>
    </submittedName>
</protein>
<dbReference type="InterPro" id="IPR002481">
    <property type="entry name" value="FUR"/>
</dbReference>
<dbReference type="Pfam" id="PF01475">
    <property type="entry name" value="FUR"/>
    <property type="match status" value="1"/>
</dbReference>